<keyword evidence="7" id="KW-0653">Protein transport</keyword>
<dbReference type="PATRIC" id="fig|1172190.3.peg.1023"/>
<dbReference type="GO" id="GO:0005886">
    <property type="term" value="C:plasma membrane"/>
    <property type="evidence" value="ECO:0007669"/>
    <property type="project" value="UniProtKB-SubCell"/>
</dbReference>
<evidence type="ECO:0000256" key="1">
    <source>
        <dbReference type="ARBA" id="ARBA00004162"/>
    </source>
</evidence>
<evidence type="ECO:0000256" key="4">
    <source>
        <dbReference type="ARBA" id="ARBA00022692"/>
    </source>
</evidence>
<evidence type="ECO:0000256" key="3">
    <source>
        <dbReference type="ARBA" id="ARBA00022475"/>
    </source>
</evidence>
<evidence type="ECO:0000313" key="10">
    <source>
        <dbReference type="Proteomes" id="UP000015520"/>
    </source>
</evidence>
<protein>
    <recommendedName>
        <fullName evidence="11">Biopolymer transporter ExbD</fullName>
    </recommendedName>
</protein>
<dbReference type="STRING" id="1172190.M947_05250"/>
<comment type="caution">
    <text evidence="9">The sequence shown here is derived from an EMBL/GenBank/DDBJ whole genome shotgun (WGS) entry which is preliminary data.</text>
</comment>
<evidence type="ECO:0000256" key="5">
    <source>
        <dbReference type="ARBA" id="ARBA00022989"/>
    </source>
</evidence>
<dbReference type="Proteomes" id="UP000015520">
    <property type="component" value="Unassembled WGS sequence"/>
</dbReference>
<dbReference type="Pfam" id="PF02472">
    <property type="entry name" value="ExbD"/>
    <property type="match status" value="1"/>
</dbReference>
<name>T0JS53_9BACT</name>
<reference evidence="9 10" key="1">
    <citation type="submission" date="2013-07" db="EMBL/GenBank/DDBJ databases">
        <title>Sulfurimonas hongkongensis AST-10 Genome Sequencing.</title>
        <authorList>
            <person name="Cai L."/>
            <person name="Zhang T."/>
        </authorList>
    </citation>
    <scope>NUCLEOTIDE SEQUENCE [LARGE SCALE GENOMIC DNA]</scope>
    <source>
        <strain evidence="9 10">AST-10</strain>
    </source>
</reference>
<keyword evidence="10" id="KW-1185">Reference proteome</keyword>
<keyword evidence="7" id="KW-0813">Transport</keyword>
<sequence>MKRREPLGLDMTPVVDIVFILLIFFLVSSVFKKEELALMLELPKAGASKEVKEEKTINIELSKDSLAVNGKKVSYEEIIAEILPLVKEEKLIMFYIDRDVPYSRVIGILDLLKKHSLNKLALVTKEE</sequence>
<dbReference type="RefSeq" id="WP_021287319.1">
    <property type="nucleotide sequence ID" value="NZ_AUPZ01000006.1"/>
</dbReference>
<feature type="transmembrane region" description="Helical" evidence="8">
    <location>
        <begin position="12"/>
        <end position="31"/>
    </location>
</feature>
<evidence type="ECO:0000256" key="2">
    <source>
        <dbReference type="ARBA" id="ARBA00005811"/>
    </source>
</evidence>
<keyword evidence="3" id="KW-1003">Cell membrane</keyword>
<dbReference type="PANTHER" id="PTHR30558">
    <property type="entry name" value="EXBD MEMBRANE COMPONENT OF PMF-DRIVEN MACROMOLECULE IMPORT SYSTEM"/>
    <property type="match status" value="1"/>
</dbReference>
<keyword evidence="4 7" id="KW-0812">Transmembrane</keyword>
<comment type="similarity">
    <text evidence="2 7">Belongs to the ExbD/TolR family.</text>
</comment>
<dbReference type="InterPro" id="IPR003400">
    <property type="entry name" value="ExbD"/>
</dbReference>
<keyword evidence="5 8" id="KW-1133">Transmembrane helix</keyword>
<dbReference type="Gene3D" id="3.30.420.270">
    <property type="match status" value="1"/>
</dbReference>
<evidence type="ECO:0000256" key="8">
    <source>
        <dbReference type="SAM" id="Phobius"/>
    </source>
</evidence>
<dbReference type="EMBL" id="AUPZ01000006">
    <property type="protein sequence ID" value="EQB39732.1"/>
    <property type="molecule type" value="Genomic_DNA"/>
</dbReference>
<gene>
    <name evidence="9" type="ORF">M947_05250</name>
</gene>
<dbReference type="OrthoDB" id="9798629at2"/>
<dbReference type="eggNOG" id="COG0848">
    <property type="taxonomic scope" value="Bacteria"/>
</dbReference>
<keyword evidence="6 8" id="KW-0472">Membrane</keyword>
<organism evidence="9 10">
    <name type="scientific">Sulfurimonas hongkongensis</name>
    <dbReference type="NCBI Taxonomy" id="1172190"/>
    <lineage>
        <taxon>Bacteria</taxon>
        <taxon>Pseudomonadati</taxon>
        <taxon>Campylobacterota</taxon>
        <taxon>Epsilonproteobacteria</taxon>
        <taxon>Campylobacterales</taxon>
        <taxon>Sulfurimonadaceae</taxon>
        <taxon>Sulfurimonas</taxon>
    </lineage>
</organism>
<dbReference type="PANTHER" id="PTHR30558:SF3">
    <property type="entry name" value="BIOPOLYMER TRANSPORT PROTEIN EXBD-RELATED"/>
    <property type="match status" value="1"/>
</dbReference>
<evidence type="ECO:0000313" key="9">
    <source>
        <dbReference type="EMBL" id="EQB39732.1"/>
    </source>
</evidence>
<dbReference type="AlphaFoldDB" id="T0JS53"/>
<evidence type="ECO:0000256" key="6">
    <source>
        <dbReference type="ARBA" id="ARBA00023136"/>
    </source>
</evidence>
<accession>T0JS53</accession>
<evidence type="ECO:0000256" key="7">
    <source>
        <dbReference type="RuleBase" id="RU003879"/>
    </source>
</evidence>
<dbReference type="GO" id="GO:0015031">
    <property type="term" value="P:protein transport"/>
    <property type="evidence" value="ECO:0007669"/>
    <property type="project" value="UniProtKB-KW"/>
</dbReference>
<evidence type="ECO:0008006" key="11">
    <source>
        <dbReference type="Google" id="ProtNLM"/>
    </source>
</evidence>
<proteinExistence type="inferred from homology"/>
<comment type="subcellular location">
    <subcellularLocation>
        <location evidence="1">Cell membrane</location>
        <topology evidence="1">Single-pass membrane protein</topology>
    </subcellularLocation>
    <subcellularLocation>
        <location evidence="7">Cell membrane</location>
        <topology evidence="7">Single-pass type II membrane protein</topology>
    </subcellularLocation>
</comment>
<dbReference type="GO" id="GO:0022857">
    <property type="term" value="F:transmembrane transporter activity"/>
    <property type="evidence" value="ECO:0007669"/>
    <property type="project" value="InterPro"/>
</dbReference>